<dbReference type="CDD" id="cd10279">
    <property type="entry name" value="PQQ_ADH_II"/>
    <property type="match status" value="1"/>
</dbReference>
<dbReference type="Pfam" id="PF01011">
    <property type="entry name" value="PQQ"/>
    <property type="match status" value="2"/>
</dbReference>
<feature type="binding site" evidence="11">
    <location>
        <begin position="414"/>
        <end position="415"/>
    </location>
    <ligand>
        <name>pyrroloquinoline quinone</name>
        <dbReference type="ChEBI" id="CHEBI:58442"/>
    </ligand>
</feature>
<dbReference type="InterPro" id="IPR017512">
    <property type="entry name" value="PQQ_MeOH/EtOH_DH"/>
</dbReference>
<gene>
    <name evidence="16" type="ORF">GGQ61_004207</name>
</gene>
<evidence type="ECO:0000256" key="1">
    <source>
        <dbReference type="ARBA" id="ARBA00008156"/>
    </source>
</evidence>
<dbReference type="Proteomes" id="UP000530564">
    <property type="component" value="Unassembled WGS sequence"/>
</dbReference>
<evidence type="ECO:0000256" key="3">
    <source>
        <dbReference type="ARBA" id="ARBA00022723"/>
    </source>
</evidence>
<evidence type="ECO:0000256" key="14">
    <source>
        <dbReference type="SAM" id="SignalP"/>
    </source>
</evidence>
<feature type="binding site" evidence="11">
    <location>
        <position position="139"/>
    </location>
    <ligand>
        <name>pyrroloquinoline quinone</name>
        <dbReference type="ChEBI" id="CHEBI:58442"/>
    </ligand>
</feature>
<dbReference type="PROSITE" id="PS51007">
    <property type="entry name" value="CYTC"/>
    <property type="match status" value="1"/>
</dbReference>
<keyword evidence="6 11" id="KW-0634">PQQ</keyword>
<keyword evidence="4 14" id="KW-0732">Signal</keyword>
<evidence type="ECO:0000313" key="17">
    <source>
        <dbReference type="Proteomes" id="UP000530564"/>
    </source>
</evidence>
<comment type="cofactor">
    <cofactor evidence="11">
        <name>pyrroloquinoline quinone</name>
        <dbReference type="ChEBI" id="CHEBI:58442"/>
    </cofactor>
    <text evidence="11">Binds 1 PQQ group per subunit.</text>
</comment>
<evidence type="ECO:0000256" key="7">
    <source>
        <dbReference type="ARBA" id="ARBA00023002"/>
    </source>
</evidence>
<feature type="binding site" description="covalent" evidence="11">
    <location>
        <position position="631"/>
    </location>
    <ligand>
        <name>heme c</name>
        <dbReference type="ChEBI" id="CHEBI:61717"/>
    </ligand>
</feature>
<dbReference type="InterPro" id="IPR009056">
    <property type="entry name" value="Cyt_c-like_dom"/>
</dbReference>
<feature type="signal peptide" evidence="14">
    <location>
        <begin position="1"/>
        <end position="23"/>
    </location>
</feature>
<evidence type="ECO:0000313" key="16">
    <source>
        <dbReference type="EMBL" id="MBB3893463.1"/>
    </source>
</evidence>
<comment type="cofactor">
    <cofactor evidence="11">
        <name>heme c</name>
        <dbReference type="ChEBI" id="CHEBI:61717"/>
    </cofactor>
    <text evidence="11">Binds 1 heme c group per subunit.</text>
</comment>
<feature type="binding site" evidence="11">
    <location>
        <position position="87"/>
    </location>
    <ligand>
        <name>pyrroloquinoline quinone</name>
        <dbReference type="ChEBI" id="CHEBI:58442"/>
    </ligand>
</feature>
<dbReference type="InterPro" id="IPR011047">
    <property type="entry name" value="Quinoprotein_ADH-like_sf"/>
</dbReference>
<keyword evidence="3 12" id="KW-0479">Metal-binding</keyword>
<feature type="binding site" evidence="12">
    <location>
        <position position="327"/>
    </location>
    <ligand>
        <name>Ca(2+)</name>
        <dbReference type="ChEBI" id="CHEBI:29108"/>
    </ligand>
</feature>
<evidence type="ECO:0000256" key="2">
    <source>
        <dbReference type="ARBA" id="ARBA00022617"/>
    </source>
</evidence>
<evidence type="ECO:0000256" key="13">
    <source>
        <dbReference type="PIRSR" id="PIRSR617512-4"/>
    </source>
</evidence>
<dbReference type="GO" id="GO:0009055">
    <property type="term" value="F:electron transfer activity"/>
    <property type="evidence" value="ECO:0007669"/>
    <property type="project" value="InterPro"/>
</dbReference>
<dbReference type="Pfam" id="PF13442">
    <property type="entry name" value="Cytochrome_CBB3"/>
    <property type="match status" value="1"/>
</dbReference>
<dbReference type="SUPFAM" id="SSF50998">
    <property type="entry name" value="Quinoprotein alcohol dehydrogenase-like"/>
    <property type="match status" value="1"/>
</dbReference>
<dbReference type="InterPro" id="IPR018391">
    <property type="entry name" value="PQQ_b-propeller_rpt"/>
</dbReference>
<dbReference type="EMBL" id="JACIDK010000011">
    <property type="protein sequence ID" value="MBB3893463.1"/>
    <property type="molecule type" value="Genomic_DNA"/>
</dbReference>
<evidence type="ECO:0000256" key="8">
    <source>
        <dbReference type="ARBA" id="ARBA00023004"/>
    </source>
</evidence>
<keyword evidence="2 11" id="KW-0349">Heme</keyword>
<evidence type="ECO:0000256" key="6">
    <source>
        <dbReference type="ARBA" id="ARBA00022891"/>
    </source>
</evidence>
<sequence length="717" mass="76896">MKSLKLAAVLAVAAVLAACSQKAETTAKAGNVDGERIAAAAGNGEWLSYGRTYDEQRHSPLDKINASNVGQLGLAWMYEFDTDRGQEATPIMVDGTLYTTTSWSKVFAFDAKTGALMWSFDPKVDGKKGFDACCDVVNRGVAVWKGKVYVGALDGRLIALDAATGKELWSVQTTDTSRPYTITGAPRVIKDKVLIGNGGGEYGVRGYLSAYNANDGKLVWRFYTTPNPNGQPDNAASDKVMKEKGAATWFGEGWKETGGGGTVWDAMAYDPKLDILYAGVGNGTPWNHVKRSDGKGDNLFLSSILALKPDTGEYVWHYQTTPGESWDYTATQHIILADMNVGGAARKVLMQAPKNGFFYVLDRTNGQLISAKPYVPITWAKGVDPATGRPIENPGVRYENAPSLQAPAPFGAHNWHPMAFNPKENLVYIPAQVIPFAYTPDKGYTYRAGGWNVGTDFLANALPTDKAQIAALKAMVKGELIAWDPVAQKARFTIQHPYFWNAGVLSTGGGLIFQGAAQGEFAAYSASDGKKLWSYQTDNGVIAAPMTYEIDGEQYVAQMVGYGGAGALSAPFVLPDRPRLPGRLLVFKLGGKATAPAYVRPEKFEIDLTGVTSTGDAKRGFALFHQNCQVCHGPNATGTYLPDLRRSQMLLSSDSWKSVLIDGALAERGMASFSRFIDAKGAEDLRAYVLTEARAVQGAAAAPPAAAPAKGGPPPKS</sequence>
<evidence type="ECO:0000256" key="11">
    <source>
        <dbReference type="PIRSR" id="PIRSR617512-2"/>
    </source>
</evidence>
<dbReference type="AlphaFoldDB" id="A0A840A757"/>
<dbReference type="RefSeq" id="WP_183776966.1">
    <property type="nucleotide sequence ID" value="NZ_JACIDK010000011.1"/>
</dbReference>
<feature type="binding site" evidence="12">
    <location>
        <position position="201"/>
    </location>
    <ligand>
        <name>Ca(2+)</name>
        <dbReference type="ChEBI" id="CHEBI:29108"/>
    </ligand>
</feature>
<dbReference type="Gene3D" id="2.140.10.10">
    <property type="entry name" value="Quinoprotein alcohol dehydrogenase-like superfamily"/>
    <property type="match status" value="1"/>
</dbReference>
<dbReference type="PANTHER" id="PTHR32303">
    <property type="entry name" value="QUINOPROTEIN ALCOHOL DEHYDROGENASE (CYTOCHROME C)"/>
    <property type="match status" value="1"/>
</dbReference>
<evidence type="ECO:0000256" key="9">
    <source>
        <dbReference type="ARBA" id="ARBA00023157"/>
    </source>
</evidence>
<dbReference type="SUPFAM" id="SSF46626">
    <property type="entry name" value="Cytochrome c"/>
    <property type="match status" value="1"/>
</dbReference>
<organism evidence="16 17">
    <name type="scientific">Phenylobacterium haematophilum</name>
    <dbReference type="NCBI Taxonomy" id="98513"/>
    <lineage>
        <taxon>Bacteria</taxon>
        <taxon>Pseudomonadati</taxon>
        <taxon>Pseudomonadota</taxon>
        <taxon>Alphaproteobacteria</taxon>
        <taxon>Caulobacterales</taxon>
        <taxon>Caulobacteraceae</taxon>
        <taxon>Phenylobacterium</taxon>
    </lineage>
</organism>
<proteinExistence type="inferred from homology"/>
<dbReference type="GO" id="GO:0020037">
    <property type="term" value="F:heme binding"/>
    <property type="evidence" value="ECO:0007669"/>
    <property type="project" value="InterPro"/>
</dbReference>
<name>A0A840A757_9CAUL</name>
<keyword evidence="5 12" id="KW-0106">Calcium</keyword>
<feature type="binding site" evidence="11">
    <location>
        <position position="354"/>
    </location>
    <ligand>
        <name>pyrroloquinoline quinone</name>
        <dbReference type="ChEBI" id="CHEBI:58442"/>
    </ligand>
</feature>
<dbReference type="PROSITE" id="PS51257">
    <property type="entry name" value="PROKAR_LIPOPROTEIN"/>
    <property type="match status" value="1"/>
</dbReference>
<feature type="disulfide bond" evidence="13">
    <location>
        <begin position="133"/>
        <end position="134"/>
    </location>
</feature>
<comment type="similarity">
    <text evidence="1">Belongs to the bacterial PQQ dehydrogenase family.</text>
</comment>
<evidence type="ECO:0000259" key="15">
    <source>
        <dbReference type="PROSITE" id="PS51007"/>
    </source>
</evidence>
<keyword evidence="8 12" id="KW-0408">Iron</keyword>
<evidence type="ECO:0000256" key="12">
    <source>
        <dbReference type="PIRSR" id="PIRSR617512-3"/>
    </source>
</evidence>
<feature type="binding site" description="covalent" evidence="11">
    <location>
        <position position="628"/>
    </location>
    <ligand>
        <name>heme c</name>
        <dbReference type="ChEBI" id="CHEBI:61717"/>
    </ligand>
</feature>
<dbReference type="SMART" id="SM00564">
    <property type="entry name" value="PQQ"/>
    <property type="match status" value="5"/>
</dbReference>
<feature type="domain" description="Cytochrome c" evidence="15">
    <location>
        <begin position="615"/>
        <end position="693"/>
    </location>
</feature>
<comment type="caution">
    <text evidence="16">The sequence shown here is derived from an EMBL/GenBank/DDBJ whole genome shotgun (WGS) entry which is preliminary data.</text>
</comment>
<dbReference type="NCBIfam" id="TIGR03075">
    <property type="entry name" value="PQQ_enz_alc_DH"/>
    <property type="match status" value="1"/>
</dbReference>
<dbReference type="InterPro" id="IPR002372">
    <property type="entry name" value="PQQ_rpt_dom"/>
</dbReference>
<accession>A0A840A757</accession>
<keyword evidence="9 13" id="KW-1015">Disulfide bond</keyword>
<feature type="binding site" description="axial binding residue" evidence="12">
    <location>
        <position position="670"/>
    </location>
    <ligand>
        <name>heme c</name>
        <dbReference type="ChEBI" id="CHEBI:61717"/>
    </ligand>
    <ligandPart>
        <name>Fe</name>
        <dbReference type="ChEBI" id="CHEBI:18248"/>
    </ligandPart>
</feature>
<feature type="binding site" evidence="12">
    <location>
        <position position="282"/>
    </location>
    <ligand>
        <name>Ca(2+)</name>
        <dbReference type="ChEBI" id="CHEBI:29108"/>
    </ligand>
</feature>
<dbReference type="GO" id="GO:0005509">
    <property type="term" value="F:calcium ion binding"/>
    <property type="evidence" value="ECO:0007669"/>
    <property type="project" value="InterPro"/>
</dbReference>
<evidence type="ECO:0000256" key="5">
    <source>
        <dbReference type="ARBA" id="ARBA00022837"/>
    </source>
</evidence>
<dbReference type="GO" id="GO:0016614">
    <property type="term" value="F:oxidoreductase activity, acting on CH-OH group of donors"/>
    <property type="evidence" value="ECO:0007669"/>
    <property type="project" value="InterPro"/>
</dbReference>
<reference evidence="16 17" key="1">
    <citation type="submission" date="2020-08" db="EMBL/GenBank/DDBJ databases">
        <title>Genomic Encyclopedia of Type Strains, Phase IV (KMG-IV): sequencing the most valuable type-strain genomes for metagenomic binning, comparative biology and taxonomic classification.</title>
        <authorList>
            <person name="Goeker M."/>
        </authorList>
    </citation>
    <scope>NUCLEOTIDE SEQUENCE [LARGE SCALE GENOMIC DNA]</scope>
    <source>
        <strain evidence="16 17">DSM 21793</strain>
    </source>
</reference>
<comment type="cofactor">
    <cofactor evidence="12">
        <name>Ca(2+)</name>
        <dbReference type="ChEBI" id="CHEBI:29108"/>
    </cofactor>
    <text evidence="12">Binds 1 Ca(2+) ion per subunit.</text>
</comment>
<feature type="binding site" evidence="11">
    <location>
        <position position="262"/>
    </location>
    <ligand>
        <name>pyrroloquinoline quinone</name>
        <dbReference type="ChEBI" id="CHEBI:58442"/>
    </ligand>
</feature>
<feature type="chain" id="PRO_5032365669" evidence="14">
    <location>
        <begin position="24"/>
        <end position="717"/>
    </location>
</feature>
<protein>
    <submittedName>
        <fullName evidence="16">PQQ-dependent dehydrogenase (Methanol/ethanol family)</fullName>
    </submittedName>
</protein>
<feature type="binding site" evidence="11">
    <location>
        <position position="183"/>
    </location>
    <ligand>
        <name>pyrroloquinoline quinone</name>
        <dbReference type="ChEBI" id="CHEBI:58442"/>
    </ligand>
</feature>
<keyword evidence="17" id="KW-1185">Reference proteome</keyword>
<evidence type="ECO:0000256" key="4">
    <source>
        <dbReference type="ARBA" id="ARBA00022729"/>
    </source>
</evidence>
<dbReference type="GO" id="GO:0016020">
    <property type="term" value="C:membrane"/>
    <property type="evidence" value="ECO:0007669"/>
    <property type="project" value="InterPro"/>
</dbReference>
<keyword evidence="7" id="KW-0560">Oxidoreductase</keyword>
<evidence type="ECO:0000256" key="10">
    <source>
        <dbReference type="PIRSR" id="PIRSR617512-1"/>
    </source>
</evidence>
<feature type="active site" description="Proton acceptor" evidence="10">
    <location>
        <position position="327"/>
    </location>
</feature>
<dbReference type="InterPro" id="IPR036909">
    <property type="entry name" value="Cyt_c-like_dom_sf"/>
</dbReference>
<dbReference type="Gene3D" id="1.10.760.10">
    <property type="entry name" value="Cytochrome c-like domain"/>
    <property type="match status" value="1"/>
</dbReference>
<feature type="binding site" description="axial binding residue" evidence="12">
    <location>
        <position position="632"/>
    </location>
    <ligand>
        <name>heme c</name>
        <dbReference type="ChEBI" id="CHEBI:61717"/>
    </ligand>
    <ligandPart>
        <name>Fe</name>
        <dbReference type="ChEBI" id="CHEBI:18248"/>
    </ligandPart>
</feature>